<protein>
    <submittedName>
        <fullName evidence="1">Uncharacterized protein</fullName>
    </submittedName>
</protein>
<gene>
    <name evidence="1" type="ORF">S01H1_70011</name>
</gene>
<dbReference type="AlphaFoldDB" id="X0XZK1"/>
<dbReference type="SUPFAM" id="SSF64182">
    <property type="entry name" value="DHH phosphoesterases"/>
    <property type="match status" value="1"/>
</dbReference>
<dbReference type="Gene3D" id="3.90.1640.10">
    <property type="entry name" value="inorganic pyrophosphatase (n-terminal core)"/>
    <property type="match status" value="1"/>
</dbReference>
<comment type="caution">
    <text evidence="1">The sequence shown here is derived from an EMBL/GenBank/DDBJ whole genome shotgun (WGS) entry which is preliminary data.</text>
</comment>
<dbReference type="InterPro" id="IPR038763">
    <property type="entry name" value="DHH_sf"/>
</dbReference>
<evidence type="ECO:0000313" key="1">
    <source>
        <dbReference type="EMBL" id="GAG30136.1"/>
    </source>
</evidence>
<feature type="non-terminal residue" evidence="1">
    <location>
        <position position="135"/>
    </location>
</feature>
<dbReference type="EMBL" id="BARS01046515">
    <property type="protein sequence ID" value="GAG30136.1"/>
    <property type="molecule type" value="Genomic_DNA"/>
</dbReference>
<proteinExistence type="predicted"/>
<name>X0XZK1_9ZZZZ</name>
<accession>X0XZK1</accession>
<reference evidence="1" key="1">
    <citation type="journal article" date="2014" name="Front. Microbiol.">
        <title>High frequency of phylogenetically diverse reductive dehalogenase-homologous genes in deep subseafloor sedimentary metagenomes.</title>
        <authorList>
            <person name="Kawai M."/>
            <person name="Futagami T."/>
            <person name="Toyoda A."/>
            <person name="Takaki Y."/>
            <person name="Nishi S."/>
            <person name="Hori S."/>
            <person name="Arai W."/>
            <person name="Tsubouchi T."/>
            <person name="Morono Y."/>
            <person name="Uchiyama I."/>
            <person name="Ito T."/>
            <person name="Fujiyama A."/>
            <person name="Inagaki F."/>
            <person name="Takami H."/>
        </authorList>
    </citation>
    <scope>NUCLEOTIDE SEQUENCE</scope>
    <source>
        <strain evidence="1">Expedition CK06-06</strain>
    </source>
</reference>
<sequence length="135" mass="15096">MFYEKTGQGLNLYFKTNGGELKKENFALHSLGVGELLITLGIGEAKKVKELLSKERAIPVINIDNQLENENYGQLNLIEVVSASLSEIVFDFLISIDKKLFIKETVNSLLLGIVEATRNFQTPEITSQTFQKVGF</sequence>
<organism evidence="1">
    <name type="scientific">marine sediment metagenome</name>
    <dbReference type="NCBI Taxonomy" id="412755"/>
    <lineage>
        <taxon>unclassified sequences</taxon>
        <taxon>metagenomes</taxon>
        <taxon>ecological metagenomes</taxon>
    </lineage>
</organism>